<dbReference type="EMBL" id="AJAQ01000045">
    <property type="protein sequence ID" value="EOH88573.1"/>
    <property type="molecule type" value="Genomic_DNA"/>
</dbReference>
<dbReference type="Proteomes" id="UP000013782">
    <property type="component" value="Unassembled WGS sequence"/>
</dbReference>
<feature type="domain" description="Tr-type G" evidence="13">
    <location>
        <begin position="11"/>
        <end position="193"/>
    </location>
</feature>
<dbReference type="CDD" id="cd01890">
    <property type="entry name" value="LepA"/>
    <property type="match status" value="1"/>
</dbReference>
<dbReference type="InterPro" id="IPR031157">
    <property type="entry name" value="G_TR_CS"/>
</dbReference>
<dbReference type="PANTHER" id="PTHR43512">
    <property type="entry name" value="TRANSLATION FACTOR GUF1-RELATED"/>
    <property type="match status" value="1"/>
</dbReference>
<evidence type="ECO:0000256" key="11">
    <source>
        <dbReference type="ARBA" id="ARBA00066744"/>
    </source>
</evidence>
<dbReference type="InterPro" id="IPR005225">
    <property type="entry name" value="Small_GTP-bd"/>
</dbReference>
<evidence type="ECO:0000256" key="2">
    <source>
        <dbReference type="ARBA" id="ARBA00022475"/>
    </source>
</evidence>
<dbReference type="PANTHER" id="PTHR43512:SF4">
    <property type="entry name" value="TRANSLATION FACTOR GUF1 HOMOLOG, CHLOROPLASTIC"/>
    <property type="match status" value="1"/>
</dbReference>
<dbReference type="Pfam" id="PF00009">
    <property type="entry name" value="GTP_EFTU"/>
    <property type="match status" value="1"/>
</dbReference>
<keyword evidence="15" id="KW-1185">Reference proteome</keyword>
<comment type="caution">
    <text evidence="14">The sequence shown here is derived from an EMBL/GenBank/DDBJ whole genome shotgun (WGS) entry which is preliminary data.</text>
</comment>
<dbReference type="FunFam" id="3.30.70.240:FF:000007">
    <property type="entry name" value="Translation factor GUF1, mitochondrial"/>
    <property type="match status" value="1"/>
</dbReference>
<dbReference type="PROSITE" id="PS51722">
    <property type="entry name" value="G_TR_2"/>
    <property type="match status" value="1"/>
</dbReference>
<dbReference type="SUPFAM" id="SSF54980">
    <property type="entry name" value="EF-G C-terminal domain-like"/>
    <property type="match status" value="2"/>
</dbReference>
<keyword evidence="14" id="KW-0251">Elongation factor</keyword>
<evidence type="ECO:0000313" key="15">
    <source>
        <dbReference type="Proteomes" id="UP000013782"/>
    </source>
</evidence>
<comment type="function">
    <text evidence="9 12">Required for accurate and efficient protein synthesis under certain stress conditions. May act as a fidelity factor of the translation reaction, by catalyzing a one-codon backward translocation of tRNAs on improperly translocated ribosomes. Back-translocation proceeds from a post-translocation (POST) complex to a pre-translocation (PRE) complex, thus giving elongation factor G a second chance to translocate the tRNAs correctly. Binds to ribosomes in a GTP-dependent manner.</text>
</comment>
<evidence type="ECO:0000256" key="6">
    <source>
        <dbReference type="ARBA" id="ARBA00023134"/>
    </source>
</evidence>
<keyword evidence="2 12" id="KW-1003">Cell membrane</keyword>
<dbReference type="GO" id="GO:0005525">
    <property type="term" value="F:GTP binding"/>
    <property type="evidence" value="ECO:0007669"/>
    <property type="project" value="UniProtKB-UniRule"/>
</dbReference>
<keyword evidence="6 12" id="KW-0342">GTP-binding</keyword>
<dbReference type="GO" id="GO:0003746">
    <property type="term" value="F:translation elongation factor activity"/>
    <property type="evidence" value="ECO:0007669"/>
    <property type="project" value="UniProtKB-UniRule"/>
</dbReference>
<keyword evidence="4 12" id="KW-0378">Hydrolase</keyword>
<dbReference type="SUPFAM" id="SSF52540">
    <property type="entry name" value="P-loop containing nucleoside triphosphate hydrolases"/>
    <property type="match status" value="1"/>
</dbReference>
<dbReference type="RefSeq" id="WP_010759329.1">
    <property type="nucleotide sequence ID" value="NZ_ASWD01000003.1"/>
</dbReference>
<dbReference type="GO" id="GO:0005886">
    <property type="term" value="C:plasma membrane"/>
    <property type="evidence" value="ECO:0007669"/>
    <property type="project" value="UniProtKB-SubCell"/>
</dbReference>
<keyword evidence="7 12" id="KW-0472">Membrane</keyword>
<evidence type="ECO:0000259" key="13">
    <source>
        <dbReference type="PROSITE" id="PS51722"/>
    </source>
</evidence>
<dbReference type="GO" id="GO:0045727">
    <property type="term" value="P:positive regulation of translation"/>
    <property type="evidence" value="ECO:0007669"/>
    <property type="project" value="UniProtKB-UniRule"/>
</dbReference>
<dbReference type="HOGENOM" id="CLU_009995_3_3_9"/>
<dbReference type="SMART" id="SM00838">
    <property type="entry name" value="EFG_C"/>
    <property type="match status" value="1"/>
</dbReference>
<proteinExistence type="inferred from homology"/>
<accession>R2PZN2</accession>
<dbReference type="PRINTS" id="PR00315">
    <property type="entry name" value="ELONGATNFCT"/>
</dbReference>
<dbReference type="PATRIC" id="fig|1158607.3.peg.4372"/>
<evidence type="ECO:0000256" key="9">
    <source>
        <dbReference type="ARBA" id="ARBA00057626"/>
    </source>
</evidence>
<comment type="similarity">
    <text evidence="10">Belongs to the GTP-binding elongation factor family. LepA subfamily.</text>
</comment>
<dbReference type="Pfam" id="PF03144">
    <property type="entry name" value="GTP_EFTU_D2"/>
    <property type="match status" value="1"/>
</dbReference>
<protein>
    <recommendedName>
        <fullName evidence="11 12">Elongation factor 4</fullName>
        <shortName evidence="12">EF-4</shortName>
        <ecNumber evidence="11 12">3.6.5.n1</ecNumber>
    </recommendedName>
    <alternativeName>
        <fullName evidence="12">Ribosomal back-translocase LepA</fullName>
    </alternativeName>
</protein>
<dbReference type="Gene3D" id="3.30.70.240">
    <property type="match status" value="1"/>
</dbReference>
<dbReference type="FunFam" id="3.30.70.2570:FF:000001">
    <property type="entry name" value="Translation factor GUF1, mitochondrial"/>
    <property type="match status" value="1"/>
</dbReference>
<evidence type="ECO:0000256" key="10">
    <source>
        <dbReference type="ARBA" id="ARBA00061052"/>
    </source>
</evidence>
<dbReference type="InterPro" id="IPR038363">
    <property type="entry name" value="LepA_C_sf"/>
</dbReference>
<dbReference type="Gene3D" id="3.30.70.2570">
    <property type="entry name" value="Elongation factor 4, C-terminal domain"/>
    <property type="match status" value="1"/>
</dbReference>
<dbReference type="CDD" id="cd16260">
    <property type="entry name" value="EF4_III"/>
    <property type="match status" value="1"/>
</dbReference>
<evidence type="ECO:0000313" key="14">
    <source>
        <dbReference type="EMBL" id="EOH88573.1"/>
    </source>
</evidence>
<dbReference type="Pfam" id="PF00679">
    <property type="entry name" value="EFG_C"/>
    <property type="match status" value="1"/>
</dbReference>
<evidence type="ECO:0000256" key="4">
    <source>
        <dbReference type="ARBA" id="ARBA00022801"/>
    </source>
</evidence>
<evidence type="ECO:0000256" key="12">
    <source>
        <dbReference type="HAMAP-Rule" id="MF_00071"/>
    </source>
</evidence>
<dbReference type="InterPro" id="IPR013842">
    <property type="entry name" value="LepA_CTD"/>
</dbReference>
<dbReference type="InterPro" id="IPR000795">
    <property type="entry name" value="T_Tr_GTP-bd_dom"/>
</dbReference>
<dbReference type="FunFam" id="2.40.30.10:FF:000015">
    <property type="entry name" value="Translation factor GUF1, mitochondrial"/>
    <property type="match status" value="1"/>
</dbReference>
<comment type="subcellular location">
    <subcellularLocation>
        <location evidence="12">Cell membrane</location>
        <topology evidence="12">Peripheral membrane protein</topology>
        <orientation evidence="12">Cytoplasmic side</orientation>
    </subcellularLocation>
</comment>
<feature type="binding site" evidence="12">
    <location>
        <begin position="23"/>
        <end position="28"/>
    </location>
    <ligand>
        <name>GTP</name>
        <dbReference type="ChEBI" id="CHEBI:37565"/>
    </ligand>
</feature>
<dbReference type="eggNOG" id="COG0481">
    <property type="taxonomic scope" value="Bacteria"/>
</dbReference>
<dbReference type="NCBIfam" id="TIGR00231">
    <property type="entry name" value="small_GTP"/>
    <property type="match status" value="1"/>
</dbReference>
<dbReference type="HAMAP" id="MF_00071">
    <property type="entry name" value="LepA"/>
    <property type="match status" value="1"/>
</dbReference>
<dbReference type="InterPro" id="IPR035654">
    <property type="entry name" value="LepA_IV"/>
</dbReference>
<dbReference type="NCBIfam" id="TIGR01393">
    <property type="entry name" value="lepA"/>
    <property type="match status" value="1"/>
</dbReference>
<evidence type="ECO:0000256" key="5">
    <source>
        <dbReference type="ARBA" id="ARBA00022917"/>
    </source>
</evidence>
<dbReference type="AlphaFoldDB" id="R2PZN2"/>
<dbReference type="InterPro" id="IPR006297">
    <property type="entry name" value="EF-4"/>
</dbReference>
<dbReference type="CDD" id="cd03699">
    <property type="entry name" value="EF4_II"/>
    <property type="match status" value="1"/>
</dbReference>
<dbReference type="CDD" id="cd03709">
    <property type="entry name" value="lepA_C"/>
    <property type="match status" value="1"/>
</dbReference>
<organism evidence="14 15">
    <name type="scientific">Enterococcus pallens ATCC BAA-351</name>
    <dbReference type="NCBI Taxonomy" id="1158607"/>
    <lineage>
        <taxon>Bacteria</taxon>
        <taxon>Bacillati</taxon>
        <taxon>Bacillota</taxon>
        <taxon>Bacilli</taxon>
        <taxon>Lactobacillales</taxon>
        <taxon>Enterococcaceae</taxon>
        <taxon>Enterococcus</taxon>
    </lineage>
</organism>
<gene>
    <name evidence="12" type="primary">lepA</name>
    <name evidence="14" type="ORF">UAU_04392</name>
</gene>
<dbReference type="InterPro" id="IPR004161">
    <property type="entry name" value="EFTu-like_2"/>
</dbReference>
<dbReference type="GO" id="GO:0003924">
    <property type="term" value="F:GTPase activity"/>
    <property type="evidence" value="ECO:0007669"/>
    <property type="project" value="UniProtKB-UniRule"/>
</dbReference>
<evidence type="ECO:0000256" key="8">
    <source>
        <dbReference type="ARBA" id="ARBA00050293"/>
    </source>
</evidence>
<dbReference type="InterPro" id="IPR000640">
    <property type="entry name" value="EFG_V-like"/>
</dbReference>
<keyword evidence="5 12" id="KW-0648">Protein biosynthesis</keyword>
<name>R2PZN2_9ENTE</name>
<dbReference type="InterPro" id="IPR035647">
    <property type="entry name" value="EFG_III/V"/>
</dbReference>
<keyword evidence="3 12" id="KW-0547">Nucleotide-binding</keyword>
<dbReference type="EC" id="3.6.5.n1" evidence="11 12"/>
<dbReference type="GO" id="GO:0043022">
    <property type="term" value="F:ribosome binding"/>
    <property type="evidence" value="ECO:0007669"/>
    <property type="project" value="UniProtKB-UniRule"/>
</dbReference>
<evidence type="ECO:0000256" key="7">
    <source>
        <dbReference type="ARBA" id="ARBA00023136"/>
    </source>
</evidence>
<feature type="binding site" evidence="12">
    <location>
        <begin position="140"/>
        <end position="143"/>
    </location>
    <ligand>
        <name>GTP</name>
        <dbReference type="ChEBI" id="CHEBI:37565"/>
    </ligand>
</feature>
<dbReference type="Gene3D" id="3.40.50.300">
    <property type="entry name" value="P-loop containing nucleotide triphosphate hydrolases"/>
    <property type="match status" value="1"/>
</dbReference>
<dbReference type="Gene3D" id="2.40.30.10">
    <property type="entry name" value="Translation factors"/>
    <property type="match status" value="1"/>
</dbReference>
<dbReference type="FunFam" id="3.30.70.870:FF:000004">
    <property type="entry name" value="Translation factor GUF1, mitochondrial"/>
    <property type="match status" value="1"/>
</dbReference>
<dbReference type="STRING" id="160454.RV10_GL002870"/>
<dbReference type="Gene3D" id="3.30.70.870">
    <property type="entry name" value="Elongation Factor G (Translational Gtpase), domain 3"/>
    <property type="match status" value="1"/>
</dbReference>
<reference evidence="14 15" key="1">
    <citation type="submission" date="2013-02" db="EMBL/GenBank/DDBJ databases">
        <title>The Genome Sequence of Enterococcus pallens BAA-351.</title>
        <authorList>
            <consortium name="The Broad Institute Genome Sequencing Platform"/>
            <consortium name="The Broad Institute Genome Sequencing Center for Infectious Disease"/>
            <person name="Earl A.M."/>
            <person name="Gilmore M.S."/>
            <person name="Lebreton F."/>
            <person name="Walker B."/>
            <person name="Young S.K."/>
            <person name="Zeng Q."/>
            <person name="Gargeya S."/>
            <person name="Fitzgerald M."/>
            <person name="Haas B."/>
            <person name="Abouelleil A."/>
            <person name="Alvarado L."/>
            <person name="Arachchi H.M."/>
            <person name="Berlin A.M."/>
            <person name="Chapman S.B."/>
            <person name="Dewar J."/>
            <person name="Goldberg J."/>
            <person name="Griggs A."/>
            <person name="Gujja S."/>
            <person name="Hansen M."/>
            <person name="Howarth C."/>
            <person name="Imamovic A."/>
            <person name="Larimer J."/>
            <person name="McCowan C."/>
            <person name="Murphy C."/>
            <person name="Neiman D."/>
            <person name="Pearson M."/>
            <person name="Priest M."/>
            <person name="Roberts A."/>
            <person name="Saif S."/>
            <person name="Shea T."/>
            <person name="Sisk P."/>
            <person name="Sykes S."/>
            <person name="Wortman J."/>
            <person name="Nusbaum C."/>
            <person name="Birren B."/>
        </authorList>
    </citation>
    <scope>NUCLEOTIDE SEQUENCE [LARGE SCALE GENOMIC DNA]</scope>
    <source>
        <strain evidence="14 15">ATCC BAA-351</strain>
    </source>
</reference>
<dbReference type="PROSITE" id="PS00301">
    <property type="entry name" value="G_TR_1"/>
    <property type="match status" value="1"/>
</dbReference>
<evidence type="ECO:0000256" key="1">
    <source>
        <dbReference type="ARBA" id="ARBA00005454"/>
    </source>
</evidence>
<sequence>MNINEMKKRQEKIRNFSIIAHIDHGKSTLADRILEQTNTVSSREMQDQLLDSMDLERERGITIKLNAIELHYDAKDGETYTFHLIDTPGHVDFTYEVSRSLAACEGAVLVVDAAQGIEAQTLANVYLALDNDLEILPVINKIDLPAADPERVRKEIEDVIGIDAEDAVLASAKTGIGIEEILEQIVEMVPAPTGDLEAPLKALIFDSVYDSYRGVVLNVRIMDGVVRPGDKIQLMNNGKTFDVTEVGVFSPKAIQRDYLMVGDVGYITASIKSVQDTQVGDTVTLANNPTPEALPGYRKMNPMVYCGLYPIDTSRYNDLREALEKLQLNDAALQFEPETSQALGFGFRCGFLGLLHMDVVQERLEREFNLELITTAPSVIYHVNLTDGTKIVVDNPADFPDPSKIQTVEEPYVKANIMVPNDYVGAVMELSQRKRGEFITMDYLDDYRVNVVYYIPLSEIVFDFFDKLKSSTKGYASLDYEIADYRESKLVKMDILLNGEKVDALSFIVHKQFAQERGRAIVEKLKTLIPRQQFEVPIQATVGTKIQARTDIKALRKNVLAKCYGGDVSRKRKLLEKQKVGKKRMKQIGSVEVPQEAFMAVLKMDDQDNAK</sequence>
<comment type="catalytic activity">
    <reaction evidence="8 12">
        <text>GTP + H2O = GDP + phosphate + H(+)</text>
        <dbReference type="Rhea" id="RHEA:19669"/>
        <dbReference type="ChEBI" id="CHEBI:15377"/>
        <dbReference type="ChEBI" id="CHEBI:15378"/>
        <dbReference type="ChEBI" id="CHEBI:37565"/>
        <dbReference type="ChEBI" id="CHEBI:43474"/>
        <dbReference type="ChEBI" id="CHEBI:58189"/>
        <dbReference type="EC" id="3.6.5.n1"/>
    </reaction>
</comment>
<dbReference type="Pfam" id="PF06421">
    <property type="entry name" value="LepA_C"/>
    <property type="match status" value="1"/>
</dbReference>
<evidence type="ECO:0000256" key="3">
    <source>
        <dbReference type="ARBA" id="ARBA00022741"/>
    </source>
</evidence>
<dbReference type="OrthoDB" id="9801591at2"/>
<dbReference type="InterPro" id="IPR027417">
    <property type="entry name" value="P-loop_NTPase"/>
</dbReference>
<dbReference type="FunFam" id="3.40.50.300:FF:000078">
    <property type="entry name" value="Elongation factor 4"/>
    <property type="match status" value="1"/>
</dbReference>
<comment type="similarity">
    <text evidence="1 12">Belongs to the TRAFAC class translation factor GTPase superfamily. Classic translation factor GTPase family. LepA subfamily.</text>
</comment>